<reference evidence="1" key="1">
    <citation type="submission" date="2023-11" db="EMBL/GenBank/DDBJ databases">
        <title>Gracilibacillus pellucida a moderately halophilic bacterium isolated from saline soil in Xinjiang province.</title>
        <authorList>
            <person name="Zhang Z."/>
            <person name="Tan F."/>
            <person name="Wang Y."/>
            <person name="Xia M."/>
        </authorList>
    </citation>
    <scope>NUCLEOTIDE SEQUENCE</scope>
    <source>
        <strain evidence="1">S3-1-1</strain>
    </source>
</reference>
<name>A0ACC6M2Q4_9BACI</name>
<protein>
    <submittedName>
        <fullName evidence="1">CBS domain-containing protein</fullName>
    </submittedName>
</protein>
<dbReference type="Proteomes" id="UP001277972">
    <property type="component" value="Unassembled WGS sequence"/>
</dbReference>
<comment type="caution">
    <text evidence="1">The sequence shown here is derived from an EMBL/GenBank/DDBJ whole genome shotgun (WGS) entry which is preliminary data.</text>
</comment>
<sequence length="142" mass="15496">MKTVRDIMADNVSACKPTDTLSEAATLMKERNVGAIPVCSDNQELLGMVTDRDLVIRGYADNKDGSRQVQEVMSEHLYYVSPDVTLQDASEAMAEHQIRRLPVVANGKLAGIVSLGDLSVDDMSDEAAGRALEEISERTELQ</sequence>
<gene>
    <name evidence="1" type="ORF">SH601_03975</name>
</gene>
<evidence type="ECO:0000313" key="1">
    <source>
        <dbReference type="EMBL" id="MDX8045137.1"/>
    </source>
</evidence>
<proteinExistence type="predicted"/>
<evidence type="ECO:0000313" key="2">
    <source>
        <dbReference type="Proteomes" id="UP001277972"/>
    </source>
</evidence>
<dbReference type="EMBL" id="JAWZSR010000002">
    <property type="protein sequence ID" value="MDX8045137.1"/>
    <property type="molecule type" value="Genomic_DNA"/>
</dbReference>
<keyword evidence="2" id="KW-1185">Reference proteome</keyword>
<accession>A0ACC6M2Q4</accession>
<organism evidence="1 2">
    <name type="scientific">Gracilibacillus pellucidus</name>
    <dbReference type="NCBI Taxonomy" id="3095368"/>
    <lineage>
        <taxon>Bacteria</taxon>
        <taxon>Bacillati</taxon>
        <taxon>Bacillota</taxon>
        <taxon>Bacilli</taxon>
        <taxon>Bacillales</taxon>
        <taxon>Bacillaceae</taxon>
        <taxon>Gracilibacillus</taxon>
    </lineage>
</organism>